<dbReference type="GO" id="GO:0042242">
    <property type="term" value="F:cobyrinic acid a,c-diamide synthase activity"/>
    <property type="evidence" value="ECO:0007669"/>
    <property type="project" value="InterPro"/>
</dbReference>
<comment type="function">
    <text evidence="9">Catalyzes the ATP-dependent amidation of the two carboxylate groups at positions a and c of hydrogenobyrinate, using either L-glutamine or ammonia as the nitrogen source.</text>
</comment>
<evidence type="ECO:0000256" key="2">
    <source>
        <dbReference type="ARBA" id="ARBA00006205"/>
    </source>
</evidence>
<gene>
    <name evidence="9" type="primary">cobB</name>
    <name evidence="12" type="ORF">Ga0080574_TMP1474</name>
</gene>
<accession>A0A1P8UR65</accession>
<evidence type="ECO:0000256" key="8">
    <source>
        <dbReference type="ARBA" id="ARBA00022962"/>
    </source>
</evidence>
<comment type="pathway">
    <text evidence="9">Cofactor biosynthesis; adenosylcobalamin biosynthesis; cob(II)yrinate a,c-diamide from precorrin-2 (aerobic route): step 9/10.</text>
</comment>
<dbReference type="CDD" id="cd05388">
    <property type="entry name" value="CobB_N"/>
    <property type="match status" value="1"/>
</dbReference>
<evidence type="ECO:0000256" key="6">
    <source>
        <dbReference type="ARBA" id="ARBA00022840"/>
    </source>
</evidence>
<dbReference type="InterPro" id="IPR027417">
    <property type="entry name" value="P-loop_NTPase"/>
</dbReference>
<dbReference type="PROSITE" id="PS51274">
    <property type="entry name" value="GATASE_COBBQ"/>
    <property type="match status" value="1"/>
</dbReference>
<sequence>MAEMPGLLISAPSSGTGKTTVVLGLLRALAEDGLRVQPFKSGPDYIDPAFHRAASGRASFNLDSWAMGDGLLSSIAAQAAGADLCIAEGSMGLYDGVATRGQSGFGSSAETARRMGWPVVLVLDVGGQAQSAAATALGFASYDRELPFAGVILNRVASPRHERLIRLGMERAGLPVLGVLPRRGDLTLPERHLGLIQAVEHPDLETAIAGYAAFLRAHVDLGALKSAARGLPLPAEPAPLPRPPAQRIALAQDAAFSFTYPHLLEGWRAAGAEILPFSPLADEPPAPEADLVWLPGGYPELHAGKLAAAERFRAGLCTHAETKPVHGECGGYMALGAALIDKEGVRHQMAGLLGLVTSYERRKFHLGYRRAVLEAPLPGHAPGAALRGHEFHYSTILEQPDAPLARVADADGNPVPETGSHRGHVSGTFFHLIAEAPA</sequence>
<dbReference type="InterPro" id="IPR002586">
    <property type="entry name" value="CobQ/CobB/MinD/ParA_Nub-bd_dom"/>
</dbReference>
<feature type="site" description="Increases nucleophilicity of active site Cys" evidence="9">
    <location>
        <position position="431"/>
    </location>
</feature>
<dbReference type="Gene3D" id="3.40.50.300">
    <property type="entry name" value="P-loop containing nucleotide triphosphate hydrolases"/>
    <property type="match status" value="2"/>
</dbReference>
<feature type="active site" description="Nucleophile" evidence="9">
    <location>
        <position position="329"/>
    </location>
</feature>
<dbReference type="PANTHER" id="PTHR43873:SF1">
    <property type="entry name" value="COBYRINATE A,C-DIAMIDE SYNTHASE"/>
    <property type="match status" value="1"/>
</dbReference>
<dbReference type="RefSeq" id="WP_076696627.1">
    <property type="nucleotide sequence ID" value="NZ_CP015093.1"/>
</dbReference>
<dbReference type="InterPro" id="IPR004484">
    <property type="entry name" value="CbiA/CobB_synth"/>
</dbReference>
<dbReference type="UniPathway" id="UPA00148">
    <property type="reaction ID" value="UER00220"/>
</dbReference>
<dbReference type="NCBIfam" id="TIGR00379">
    <property type="entry name" value="cobB"/>
    <property type="match status" value="1"/>
</dbReference>
<comment type="similarity">
    <text evidence="9">Belongs to the CobB/CbiA family.</text>
</comment>
<dbReference type="Proteomes" id="UP000187059">
    <property type="component" value="Chromosome"/>
</dbReference>
<dbReference type="KEGG" id="paby:Ga0080574_TMP1474"/>
<comment type="miscellaneous">
    <text evidence="9">The a and c carboxylates of hydrogenobyrinate are activated for nucleophilic attack via formation of a phosphorylated intermediate by ATP. CobB catalyzes first the amidation of the c-carboxylate, and then that of the a-carboxylate.</text>
</comment>
<keyword evidence="6 9" id="KW-0067">ATP-binding</keyword>
<dbReference type="GO" id="GO:0009236">
    <property type="term" value="P:cobalamin biosynthetic process"/>
    <property type="evidence" value="ECO:0007669"/>
    <property type="project" value="UniProtKB-UniRule"/>
</dbReference>
<comment type="catalytic activity">
    <reaction evidence="9">
        <text>hydrogenobyrinate + 2 L-glutamine + 2 ATP + 2 H2O = hydrogenobyrinate a,c-diamide + 2 L-glutamate + 2 ADP + 2 phosphate + 2 H(+)</text>
        <dbReference type="Rhea" id="RHEA:12544"/>
        <dbReference type="ChEBI" id="CHEBI:15377"/>
        <dbReference type="ChEBI" id="CHEBI:15378"/>
        <dbReference type="ChEBI" id="CHEBI:29985"/>
        <dbReference type="ChEBI" id="CHEBI:30616"/>
        <dbReference type="ChEBI" id="CHEBI:43474"/>
        <dbReference type="ChEBI" id="CHEBI:58359"/>
        <dbReference type="ChEBI" id="CHEBI:77873"/>
        <dbReference type="ChEBI" id="CHEBI:77874"/>
        <dbReference type="ChEBI" id="CHEBI:456216"/>
        <dbReference type="EC" id="6.3.5.9"/>
    </reaction>
</comment>
<dbReference type="AlphaFoldDB" id="A0A1P8UR65"/>
<dbReference type="Gene3D" id="3.40.50.880">
    <property type="match status" value="1"/>
</dbReference>
<evidence type="ECO:0000256" key="3">
    <source>
        <dbReference type="ARBA" id="ARBA00022573"/>
    </source>
</evidence>
<dbReference type="GO" id="GO:0043802">
    <property type="term" value="F:hydrogenobyrinic acid a,c-diamide synthase (glutamine-hydrolysing) activity"/>
    <property type="evidence" value="ECO:0007669"/>
    <property type="project" value="UniProtKB-UniRule"/>
</dbReference>
<dbReference type="InterPro" id="IPR029062">
    <property type="entry name" value="Class_I_gatase-like"/>
</dbReference>
<dbReference type="NCBIfam" id="NF002204">
    <property type="entry name" value="PRK01077.1"/>
    <property type="match status" value="1"/>
</dbReference>
<keyword evidence="4 9" id="KW-0436">Ligase</keyword>
<keyword evidence="8 9" id="KW-0315">Glutamine amidotransferase</keyword>
<evidence type="ECO:0000259" key="11">
    <source>
        <dbReference type="Pfam" id="PF07685"/>
    </source>
</evidence>
<protein>
    <recommendedName>
        <fullName evidence="9">Hydrogenobyrinate a,c-diamide synthase</fullName>
        <ecNumber evidence="9">6.3.5.9</ecNumber>
    </recommendedName>
    <alternativeName>
        <fullName evidence="9">Hydrogenobyrinic acid a,c-diamide synthase</fullName>
    </alternativeName>
</protein>
<proteinExistence type="inferred from homology"/>
<comment type="domain">
    <text evidence="9">Comprises of two domains. The C-terminal domain contains the binding site for glutamine and catalyzes the hydrolysis of this substrate to glutamate and ammonia. The N-terminal domain is anticipated to bind ATP and hydrogenobyrinate and catalyzes the ultimate synthesis of the diamide product. The ammonia produced via the glutaminase domain is probably translocated to the adjacent domain via a molecular tunnel, where it reacts with an activated intermediate.</text>
</comment>
<evidence type="ECO:0000256" key="1">
    <source>
        <dbReference type="ARBA" id="ARBA00001946"/>
    </source>
</evidence>
<evidence type="ECO:0000256" key="7">
    <source>
        <dbReference type="ARBA" id="ARBA00022842"/>
    </source>
</evidence>
<dbReference type="PANTHER" id="PTHR43873">
    <property type="entry name" value="COBYRINATE A,C-DIAMIDE SYNTHASE"/>
    <property type="match status" value="1"/>
</dbReference>
<evidence type="ECO:0000256" key="5">
    <source>
        <dbReference type="ARBA" id="ARBA00022741"/>
    </source>
</evidence>
<dbReference type="EMBL" id="CP015093">
    <property type="protein sequence ID" value="APZ51808.1"/>
    <property type="molecule type" value="Genomic_DNA"/>
</dbReference>
<evidence type="ECO:0000313" key="13">
    <source>
        <dbReference type="Proteomes" id="UP000187059"/>
    </source>
</evidence>
<keyword evidence="7 9" id="KW-0460">Magnesium</keyword>
<keyword evidence="5 9" id="KW-0547">Nucleotide-binding</keyword>
<dbReference type="Pfam" id="PF07685">
    <property type="entry name" value="GATase_3"/>
    <property type="match status" value="1"/>
</dbReference>
<dbReference type="Pfam" id="PF01656">
    <property type="entry name" value="CbiA"/>
    <property type="match status" value="1"/>
</dbReference>
<evidence type="ECO:0000313" key="12">
    <source>
        <dbReference type="EMBL" id="APZ51808.1"/>
    </source>
</evidence>
<dbReference type="OrthoDB" id="9764035at2"/>
<dbReference type="HAMAP" id="MF_00027">
    <property type="entry name" value="CobB_CbiA"/>
    <property type="match status" value="1"/>
</dbReference>
<dbReference type="EC" id="6.3.5.9" evidence="9"/>
<dbReference type="GO" id="GO:0005524">
    <property type="term" value="F:ATP binding"/>
    <property type="evidence" value="ECO:0007669"/>
    <property type="project" value="UniProtKB-UniRule"/>
</dbReference>
<evidence type="ECO:0000256" key="9">
    <source>
        <dbReference type="HAMAP-Rule" id="MF_00027"/>
    </source>
</evidence>
<keyword evidence="3 9" id="KW-0169">Cobalamin biosynthesis</keyword>
<evidence type="ECO:0000256" key="4">
    <source>
        <dbReference type="ARBA" id="ARBA00022598"/>
    </source>
</evidence>
<feature type="domain" description="CobB/CobQ-like glutamine amidotransferase" evidence="11">
    <location>
        <begin position="247"/>
        <end position="436"/>
    </location>
</feature>
<reference evidence="12 13" key="1">
    <citation type="submission" date="2016-04" db="EMBL/GenBank/DDBJ databases">
        <title>Deep-sea bacteria in the southern Pacific.</title>
        <authorList>
            <person name="Tang K."/>
        </authorList>
    </citation>
    <scope>NUCLEOTIDE SEQUENCE [LARGE SCALE GENOMIC DNA]</scope>
    <source>
        <strain evidence="12 13">JLT2014</strain>
    </source>
</reference>
<dbReference type="SUPFAM" id="SSF52540">
    <property type="entry name" value="P-loop containing nucleoside triphosphate hydrolases"/>
    <property type="match status" value="1"/>
</dbReference>
<evidence type="ECO:0000259" key="10">
    <source>
        <dbReference type="Pfam" id="PF01656"/>
    </source>
</evidence>
<keyword evidence="13" id="KW-1185">Reference proteome</keyword>
<dbReference type="SUPFAM" id="SSF52317">
    <property type="entry name" value="Class I glutamine amidotransferase-like"/>
    <property type="match status" value="1"/>
</dbReference>
<comment type="cofactor">
    <cofactor evidence="1 9">
        <name>Mg(2+)</name>
        <dbReference type="ChEBI" id="CHEBI:18420"/>
    </cofactor>
</comment>
<name>A0A1P8UR65_9RHOB</name>
<dbReference type="InterPro" id="IPR011698">
    <property type="entry name" value="GATase_3"/>
</dbReference>
<feature type="domain" description="CobQ/CobB/MinD/ParA nucleotide binding" evidence="10">
    <location>
        <begin position="8"/>
        <end position="193"/>
    </location>
</feature>
<dbReference type="STRING" id="1250539.Ga0080574_TMP1474"/>
<comment type="similarity">
    <text evidence="2">Belongs to the CobB/CobQ family. CobQ subfamily.</text>
</comment>
<organism evidence="12 13">
    <name type="scientific">Salipiger abyssi</name>
    <dbReference type="NCBI Taxonomy" id="1250539"/>
    <lineage>
        <taxon>Bacteria</taxon>
        <taxon>Pseudomonadati</taxon>
        <taxon>Pseudomonadota</taxon>
        <taxon>Alphaproteobacteria</taxon>
        <taxon>Rhodobacterales</taxon>
        <taxon>Roseobacteraceae</taxon>
        <taxon>Salipiger</taxon>
    </lineage>
</organism>